<organism evidence="2 3">
    <name type="scientific">Phrynocephalus forsythii</name>
    <dbReference type="NCBI Taxonomy" id="171643"/>
    <lineage>
        <taxon>Eukaryota</taxon>
        <taxon>Metazoa</taxon>
        <taxon>Chordata</taxon>
        <taxon>Craniata</taxon>
        <taxon>Vertebrata</taxon>
        <taxon>Euteleostomi</taxon>
        <taxon>Lepidosauria</taxon>
        <taxon>Squamata</taxon>
        <taxon>Bifurcata</taxon>
        <taxon>Unidentata</taxon>
        <taxon>Episquamata</taxon>
        <taxon>Toxicofera</taxon>
        <taxon>Iguania</taxon>
        <taxon>Acrodonta</taxon>
        <taxon>Agamidae</taxon>
        <taxon>Agaminae</taxon>
        <taxon>Phrynocephalus</taxon>
    </lineage>
</organism>
<evidence type="ECO:0000256" key="1">
    <source>
        <dbReference type="SAM" id="MobiDB-lite"/>
    </source>
</evidence>
<dbReference type="OrthoDB" id="9938362at2759"/>
<protein>
    <submittedName>
        <fullName evidence="2">Uncharacterized protein</fullName>
    </submittedName>
</protein>
<gene>
    <name evidence="2" type="ORF">JRQ81_006617</name>
</gene>
<dbReference type="AlphaFoldDB" id="A0A9Q0XDK1"/>
<reference evidence="2" key="1">
    <citation type="journal article" date="2023" name="DNA Res.">
        <title>Chromosome-level genome assembly of Phrynocephalus forsythii using third-generation DNA sequencing and Hi-C analysis.</title>
        <authorList>
            <person name="Qi Y."/>
            <person name="Zhao W."/>
            <person name="Zhao Y."/>
            <person name="Niu C."/>
            <person name="Cao S."/>
            <person name="Zhang Y."/>
        </authorList>
    </citation>
    <scope>NUCLEOTIDE SEQUENCE</scope>
    <source>
        <tissue evidence="2">Muscle</tissue>
    </source>
</reference>
<accession>A0A9Q0XDK1</accession>
<proteinExistence type="predicted"/>
<comment type="caution">
    <text evidence="2">The sequence shown here is derived from an EMBL/GenBank/DDBJ whole genome shotgun (WGS) entry which is preliminary data.</text>
</comment>
<name>A0A9Q0XDK1_9SAUR</name>
<dbReference type="EMBL" id="JAPFRF010000014">
    <property type="protein sequence ID" value="KAJ7311021.1"/>
    <property type="molecule type" value="Genomic_DNA"/>
</dbReference>
<dbReference type="Proteomes" id="UP001142489">
    <property type="component" value="Unassembled WGS sequence"/>
</dbReference>
<evidence type="ECO:0000313" key="3">
    <source>
        <dbReference type="Proteomes" id="UP001142489"/>
    </source>
</evidence>
<evidence type="ECO:0000313" key="2">
    <source>
        <dbReference type="EMBL" id="KAJ7311021.1"/>
    </source>
</evidence>
<feature type="region of interest" description="Disordered" evidence="1">
    <location>
        <begin position="37"/>
        <end position="77"/>
    </location>
</feature>
<sequence>MRERVPLSLGGHILCVGLSSTGPGMLHRTKYSRFRNESLTPSEEDGMGDVLPLKSAPSSHPPASPGPLEEVAGETPDSSLPLGPLATMKLANLSALPSLKNLCLRTKEAPRIKLMGSMGVSRSPSLPEITFAPCPAPLSCPRGDTDKAHKAKAKANQIDEARLLLAADDAAFCSKLDQDLGQRGGPAGLEAGISYAIRGTGCKCFIRRFWVMAGERPLEHRYLLGNPLALLGAREEVSVGHSCSLPPSSFAAIPDDSRDLASVKVTLVGEERSISSDNPDTSWLSRGVDFCRFSASSPLKTCFCLASHAHMHFRVILLTVT</sequence>
<keyword evidence="3" id="KW-1185">Reference proteome</keyword>